<name>A0ABW5WRY6_9FLAO</name>
<evidence type="ECO:0000313" key="7">
    <source>
        <dbReference type="Proteomes" id="UP001597533"/>
    </source>
</evidence>
<dbReference type="EMBL" id="JBHUOV010000005">
    <property type="protein sequence ID" value="MFD2824078.1"/>
    <property type="molecule type" value="Genomic_DNA"/>
</dbReference>
<dbReference type="InterPro" id="IPR052574">
    <property type="entry name" value="CDIRP"/>
</dbReference>
<dbReference type="PANTHER" id="PTHR47566">
    <property type="match status" value="1"/>
</dbReference>
<dbReference type="SUPFAM" id="SSF52058">
    <property type="entry name" value="L domain-like"/>
    <property type="match status" value="1"/>
</dbReference>
<evidence type="ECO:0000259" key="5">
    <source>
        <dbReference type="Pfam" id="PF18962"/>
    </source>
</evidence>
<dbReference type="NCBIfam" id="TIGR04183">
    <property type="entry name" value="Por_Secre_tail"/>
    <property type="match status" value="1"/>
</dbReference>
<feature type="chain" id="PRO_5045458871" evidence="4">
    <location>
        <begin position="21"/>
        <end position="353"/>
    </location>
</feature>
<dbReference type="Proteomes" id="UP001597533">
    <property type="component" value="Unassembled WGS sequence"/>
</dbReference>
<keyword evidence="2 4" id="KW-0732">Signal</keyword>
<evidence type="ECO:0000256" key="2">
    <source>
        <dbReference type="ARBA" id="ARBA00022729"/>
    </source>
</evidence>
<dbReference type="PANTHER" id="PTHR47566:SF1">
    <property type="entry name" value="PROTEIN NUD1"/>
    <property type="match status" value="1"/>
</dbReference>
<organism evidence="6 7">
    <name type="scientific">Lacinutrix iliipiscaria</name>
    <dbReference type="NCBI Taxonomy" id="1230532"/>
    <lineage>
        <taxon>Bacteria</taxon>
        <taxon>Pseudomonadati</taxon>
        <taxon>Bacteroidota</taxon>
        <taxon>Flavobacteriia</taxon>
        <taxon>Flavobacteriales</taxon>
        <taxon>Flavobacteriaceae</taxon>
        <taxon>Lacinutrix</taxon>
    </lineage>
</organism>
<feature type="signal peptide" evidence="4">
    <location>
        <begin position="1"/>
        <end position="20"/>
    </location>
</feature>
<evidence type="ECO:0000256" key="1">
    <source>
        <dbReference type="ARBA" id="ARBA00022614"/>
    </source>
</evidence>
<evidence type="ECO:0000313" key="6">
    <source>
        <dbReference type="EMBL" id="MFD2824078.1"/>
    </source>
</evidence>
<gene>
    <name evidence="6" type="ORF">ACFS5M_10370</name>
</gene>
<dbReference type="RefSeq" id="WP_183489910.1">
    <property type="nucleotide sequence ID" value="NZ_JBHUOV010000005.1"/>
</dbReference>
<keyword evidence="1" id="KW-0433">Leucine-rich repeat</keyword>
<proteinExistence type="predicted"/>
<dbReference type="Pfam" id="PF18962">
    <property type="entry name" value="Por_Secre_tail"/>
    <property type="match status" value="1"/>
</dbReference>
<dbReference type="InterPro" id="IPR032675">
    <property type="entry name" value="LRR_dom_sf"/>
</dbReference>
<evidence type="ECO:0000256" key="3">
    <source>
        <dbReference type="ARBA" id="ARBA00022737"/>
    </source>
</evidence>
<keyword evidence="7" id="KW-1185">Reference proteome</keyword>
<comment type="caution">
    <text evidence="6">The sequence shown here is derived from an EMBL/GenBank/DDBJ whole genome shotgun (WGS) entry which is preliminary data.</text>
</comment>
<dbReference type="InterPro" id="IPR026444">
    <property type="entry name" value="Secre_tail"/>
</dbReference>
<protein>
    <submittedName>
        <fullName evidence="6">T9SS type A sorting domain-containing protein</fullName>
    </submittedName>
</protein>
<accession>A0ABW5WRY6</accession>
<reference evidence="7" key="1">
    <citation type="journal article" date="2019" name="Int. J. Syst. Evol. Microbiol.">
        <title>The Global Catalogue of Microorganisms (GCM) 10K type strain sequencing project: providing services to taxonomists for standard genome sequencing and annotation.</title>
        <authorList>
            <consortium name="The Broad Institute Genomics Platform"/>
            <consortium name="The Broad Institute Genome Sequencing Center for Infectious Disease"/>
            <person name="Wu L."/>
            <person name="Ma J."/>
        </authorList>
    </citation>
    <scope>NUCLEOTIDE SEQUENCE [LARGE SCALE GENOMIC DNA]</scope>
    <source>
        <strain evidence="7">KCTC 32141</strain>
    </source>
</reference>
<feature type="domain" description="Secretion system C-terminal sorting" evidence="5">
    <location>
        <begin position="283"/>
        <end position="351"/>
    </location>
</feature>
<sequence>MKSQKFSLLFIFVITISVHAQNTYVPDDNFEYFLETHSDWLTEVPLGDPSSYGNGVMDDFVPTVNISGEQDLWVDNQGISDMTGLEDFESLTSFNCDGNSITSLTFHPNANLNFFVCQNNLLTELDLSQHTSLFEFGCTNNPITNLDFSFNTNLRYLYISGITVSEIDTSPLSSLMEIFCGSNINLTSLDFSQNPSLYAIYASNNSNIQNVDLRNGNNTNLNNSEVIFSNSPNLDLIYVDDCTYSTDNWTSIDSHTVFIENEGQTECGGLSVDDYLLKNSVSVYPNPVVNTLFLDNSNNQNIEHISIYNFEGKLVKQHNYGIDKIDFKNFSSGMYFLRIETEQGALTKKIIKN</sequence>
<keyword evidence="3" id="KW-0677">Repeat</keyword>
<dbReference type="Gene3D" id="3.80.10.10">
    <property type="entry name" value="Ribonuclease Inhibitor"/>
    <property type="match status" value="1"/>
</dbReference>
<evidence type="ECO:0000256" key="4">
    <source>
        <dbReference type="SAM" id="SignalP"/>
    </source>
</evidence>